<evidence type="ECO:0000313" key="5">
    <source>
        <dbReference type="EMBL" id="RLK50172.1"/>
    </source>
</evidence>
<dbReference type="InterPro" id="IPR027417">
    <property type="entry name" value="P-loop_NTPase"/>
</dbReference>
<dbReference type="RefSeq" id="WP_121440681.1">
    <property type="nucleotide sequence ID" value="NZ_RCDA01000001.1"/>
</dbReference>
<keyword evidence="6" id="KW-1185">Reference proteome</keyword>
<gene>
    <name evidence="5" type="ORF">DFR31_0061</name>
</gene>
<keyword evidence="1" id="KW-0813">Transport</keyword>
<dbReference type="PANTHER" id="PTHR43023">
    <property type="entry name" value="PROTEIN TRIGALACTOSYLDIACYLGLYCEROL 3, CHLOROPLASTIC"/>
    <property type="match status" value="1"/>
</dbReference>
<dbReference type="Pfam" id="PF00005">
    <property type="entry name" value="ABC_tran"/>
    <property type="match status" value="1"/>
</dbReference>
<dbReference type="GO" id="GO:0016887">
    <property type="term" value="F:ATP hydrolysis activity"/>
    <property type="evidence" value="ECO:0007669"/>
    <property type="project" value="InterPro"/>
</dbReference>
<dbReference type="GO" id="GO:0005524">
    <property type="term" value="F:ATP binding"/>
    <property type="evidence" value="ECO:0007669"/>
    <property type="project" value="UniProtKB-KW"/>
</dbReference>
<keyword evidence="2" id="KW-0547">Nucleotide-binding</keyword>
<organism evidence="5 6">
    <name type="scientific">Alkalispirillum mobile</name>
    <dbReference type="NCBI Taxonomy" id="85925"/>
    <lineage>
        <taxon>Bacteria</taxon>
        <taxon>Pseudomonadati</taxon>
        <taxon>Pseudomonadota</taxon>
        <taxon>Gammaproteobacteria</taxon>
        <taxon>Chromatiales</taxon>
        <taxon>Ectothiorhodospiraceae</taxon>
        <taxon>Alkalispirillum</taxon>
    </lineage>
</organism>
<sequence length="257" mass="27961">MSGSDSDNAVAVTGLVNRFGSNTVHEDLNLEVRRGEIMGLVGGSGSGKTVLLRSMLLLHRPHAGEISLLGTPTQSLGRAEEKRLRQRMGVLFQQGALFTGLTVKENVSLPLWEYTPFDAATIEDLAMLKIQLAGFPLDAANRYPSELSGGMVKRAALARALALDPELLFLDEPTAGLDPVSAGAFDELIAELHKLLGLTVIMVTHDMDALWATTHRVAFLGDRRVLAVEPIDRLTHNEHPLIESYFGGSRTAAWRDR</sequence>
<reference evidence="5 6" key="1">
    <citation type="submission" date="2018-10" db="EMBL/GenBank/DDBJ databases">
        <title>Genomic Encyclopedia of Type Strains, Phase IV (KMG-IV): sequencing the most valuable type-strain genomes for metagenomic binning, comparative biology and taxonomic classification.</title>
        <authorList>
            <person name="Goeker M."/>
        </authorList>
    </citation>
    <scope>NUCLEOTIDE SEQUENCE [LARGE SCALE GENOMIC DNA]</scope>
    <source>
        <strain evidence="5 6">DSM 12769</strain>
    </source>
</reference>
<proteinExistence type="predicted"/>
<dbReference type="InterPro" id="IPR003439">
    <property type="entry name" value="ABC_transporter-like_ATP-bd"/>
</dbReference>
<evidence type="ECO:0000256" key="2">
    <source>
        <dbReference type="ARBA" id="ARBA00022741"/>
    </source>
</evidence>
<protein>
    <submittedName>
        <fullName evidence="5">Phospholipid/cholesterol/gamma-HCH transport system ATP-binding protein</fullName>
    </submittedName>
</protein>
<dbReference type="SMART" id="SM00382">
    <property type="entry name" value="AAA"/>
    <property type="match status" value="1"/>
</dbReference>
<dbReference type="OrthoDB" id="9802264at2"/>
<evidence type="ECO:0000256" key="3">
    <source>
        <dbReference type="ARBA" id="ARBA00022840"/>
    </source>
</evidence>
<keyword evidence="3 5" id="KW-0067">ATP-binding</keyword>
<dbReference type="Proteomes" id="UP000275461">
    <property type="component" value="Unassembled WGS sequence"/>
</dbReference>
<feature type="domain" description="ABC transporter" evidence="4">
    <location>
        <begin position="10"/>
        <end position="247"/>
    </location>
</feature>
<dbReference type="SUPFAM" id="SSF52540">
    <property type="entry name" value="P-loop containing nucleoside triphosphate hydrolases"/>
    <property type="match status" value="1"/>
</dbReference>
<evidence type="ECO:0000313" key="6">
    <source>
        <dbReference type="Proteomes" id="UP000275461"/>
    </source>
</evidence>
<evidence type="ECO:0000256" key="1">
    <source>
        <dbReference type="ARBA" id="ARBA00022448"/>
    </source>
</evidence>
<dbReference type="PROSITE" id="PS50893">
    <property type="entry name" value="ABC_TRANSPORTER_2"/>
    <property type="match status" value="1"/>
</dbReference>
<dbReference type="Gene3D" id="3.40.50.300">
    <property type="entry name" value="P-loop containing nucleotide triphosphate hydrolases"/>
    <property type="match status" value="1"/>
</dbReference>
<accession>A0A498C3T5</accession>
<dbReference type="EMBL" id="RCDA01000001">
    <property type="protein sequence ID" value="RLK50172.1"/>
    <property type="molecule type" value="Genomic_DNA"/>
</dbReference>
<dbReference type="PANTHER" id="PTHR43023:SF3">
    <property type="entry name" value="PROTEIN TRIGALACTOSYLDIACYLGLYCEROL 3, CHLOROPLASTIC"/>
    <property type="match status" value="1"/>
</dbReference>
<name>A0A498C3T5_9GAMM</name>
<dbReference type="InterPro" id="IPR003593">
    <property type="entry name" value="AAA+_ATPase"/>
</dbReference>
<comment type="caution">
    <text evidence="5">The sequence shown here is derived from an EMBL/GenBank/DDBJ whole genome shotgun (WGS) entry which is preliminary data.</text>
</comment>
<dbReference type="AlphaFoldDB" id="A0A498C3T5"/>
<evidence type="ECO:0000259" key="4">
    <source>
        <dbReference type="PROSITE" id="PS50893"/>
    </source>
</evidence>